<dbReference type="RefSeq" id="WP_121786847.1">
    <property type="nucleotide sequence ID" value="NZ_CP033073.1"/>
</dbReference>
<feature type="region of interest" description="Disordered" evidence="5">
    <location>
        <begin position="397"/>
        <end position="424"/>
    </location>
</feature>
<dbReference type="OrthoDB" id="4116926at2"/>
<evidence type="ECO:0000313" key="8">
    <source>
        <dbReference type="EMBL" id="AYN39355.1"/>
    </source>
</evidence>
<evidence type="ECO:0000313" key="9">
    <source>
        <dbReference type="Proteomes" id="UP000268329"/>
    </source>
</evidence>
<feature type="transmembrane region" description="Helical" evidence="6">
    <location>
        <begin position="367"/>
        <end position="387"/>
    </location>
</feature>
<dbReference type="Gene3D" id="1.20.1250.20">
    <property type="entry name" value="MFS general substrate transporter like domains"/>
    <property type="match status" value="2"/>
</dbReference>
<dbReference type="PANTHER" id="PTHR23542">
    <property type="match status" value="1"/>
</dbReference>
<keyword evidence="2 6" id="KW-0812">Transmembrane</keyword>
<dbReference type="InterPro" id="IPR011701">
    <property type="entry name" value="MFS"/>
</dbReference>
<proteinExistence type="predicted"/>
<feature type="transmembrane region" description="Helical" evidence="6">
    <location>
        <begin position="84"/>
        <end position="104"/>
    </location>
</feature>
<keyword evidence="9" id="KW-1185">Reference proteome</keyword>
<dbReference type="Pfam" id="PF07690">
    <property type="entry name" value="MFS_1"/>
    <property type="match status" value="1"/>
</dbReference>
<gene>
    <name evidence="8" type="ORF">D9753_11005</name>
</gene>
<name>A0A3G2JD99_9ACTN</name>
<evidence type="ECO:0000256" key="2">
    <source>
        <dbReference type="ARBA" id="ARBA00022692"/>
    </source>
</evidence>
<evidence type="ECO:0000259" key="7">
    <source>
        <dbReference type="PROSITE" id="PS50850"/>
    </source>
</evidence>
<comment type="subcellular location">
    <subcellularLocation>
        <location evidence="1">Cell membrane</location>
        <topology evidence="1">Multi-pass membrane protein</topology>
    </subcellularLocation>
</comment>
<feature type="transmembrane region" description="Helical" evidence="6">
    <location>
        <begin position="255"/>
        <end position="274"/>
    </location>
</feature>
<evidence type="ECO:0000256" key="3">
    <source>
        <dbReference type="ARBA" id="ARBA00022989"/>
    </source>
</evidence>
<evidence type="ECO:0000256" key="4">
    <source>
        <dbReference type="ARBA" id="ARBA00023136"/>
    </source>
</evidence>
<dbReference type="AlphaFoldDB" id="A0A3G2JD99"/>
<dbReference type="InterPro" id="IPR020846">
    <property type="entry name" value="MFS_dom"/>
</dbReference>
<dbReference type="EMBL" id="CP033073">
    <property type="protein sequence ID" value="AYN39355.1"/>
    <property type="molecule type" value="Genomic_DNA"/>
</dbReference>
<feature type="transmembrane region" description="Helical" evidence="6">
    <location>
        <begin position="341"/>
        <end position="361"/>
    </location>
</feature>
<dbReference type="GO" id="GO:0005886">
    <property type="term" value="C:plasma membrane"/>
    <property type="evidence" value="ECO:0007669"/>
    <property type="project" value="UniProtKB-SubCell"/>
</dbReference>
<feature type="compositionally biased region" description="Low complexity" evidence="5">
    <location>
        <begin position="400"/>
        <end position="424"/>
    </location>
</feature>
<feature type="domain" description="Major facilitator superfamily (MFS) profile" evidence="7">
    <location>
        <begin position="217"/>
        <end position="424"/>
    </location>
</feature>
<dbReference type="Proteomes" id="UP000268329">
    <property type="component" value="Chromosome"/>
</dbReference>
<evidence type="ECO:0000256" key="5">
    <source>
        <dbReference type="SAM" id="MobiDB-lite"/>
    </source>
</evidence>
<dbReference type="GO" id="GO:0022857">
    <property type="term" value="F:transmembrane transporter activity"/>
    <property type="evidence" value="ECO:0007669"/>
    <property type="project" value="InterPro"/>
</dbReference>
<dbReference type="KEGG" id="sdd:D9753_11005"/>
<keyword evidence="4 6" id="KW-0472">Membrane</keyword>
<evidence type="ECO:0000256" key="1">
    <source>
        <dbReference type="ARBA" id="ARBA00004651"/>
    </source>
</evidence>
<sequence length="424" mass="42389">MSTHLSRPSYAAVLRVPHARRTFTAALTARLSYGTVGLAALLSVTRATGSYAVSGAVLSLFGATTVFLMPLRAALIDRHGPRRALLPMSALHGALLCALAVLTWRPGAPVPLIAVSAALAGACAPPLGPTMRALWSQLVADRELLRRAYSLDGVAEELLFVSGPALVGVLVGFAPPAAGLVLSAVLNVAGTCAFVRSPVLPGPCPAPARHRRGGLREALPPAVVALGTGLSLSAVQLLVMAFATERSYDTALVPWVLGALSAGSALGGLAHGAVRWRVATRTRLCRFAACLGLVLVPAGLAPGLWTLAGAMLVAGAFVAPALTTAYLLADETASEGARTRAGAWVNMGVNAGSSVGALVAGLLAGRLSSAVCFALAGGTALLSALAASRRVIGTAGTGTGSAKAGSAETGSAGSVEVGAAAPQR</sequence>
<feature type="transmembrane region" description="Helical" evidence="6">
    <location>
        <begin position="23"/>
        <end position="45"/>
    </location>
</feature>
<dbReference type="PANTHER" id="PTHR23542:SF1">
    <property type="entry name" value="MAJOR FACILITATOR SUPERFAMILY (MFS) PROFILE DOMAIN-CONTAINING PROTEIN"/>
    <property type="match status" value="1"/>
</dbReference>
<dbReference type="SUPFAM" id="SSF103473">
    <property type="entry name" value="MFS general substrate transporter"/>
    <property type="match status" value="1"/>
</dbReference>
<dbReference type="InterPro" id="IPR036259">
    <property type="entry name" value="MFS_trans_sf"/>
</dbReference>
<feature type="transmembrane region" description="Helical" evidence="6">
    <location>
        <begin position="218"/>
        <end position="243"/>
    </location>
</feature>
<keyword evidence="3 6" id="KW-1133">Transmembrane helix</keyword>
<feature type="transmembrane region" description="Helical" evidence="6">
    <location>
        <begin position="51"/>
        <end position="72"/>
    </location>
</feature>
<accession>A0A3G2JD99</accession>
<dbReference type="PROSITE" id="PS50850">
    <property type="entry name" value="MFS"/>
    <property type="match status" value="1"/>
</dbReference>
<evidence type="ECO:0000256" key="6">
    <source>
        <dbReference type="SAM" id="Phobius"/>
    </source>
</evidence>
<reference evidence="8 9" key="1">
    <citation type="submission" date="2018-10" db="EMBL/GenBank/DDBJ databases">
        <title>The genome of Streptomyces dangxiongensis Z022.</title>
        <authorList>
            <person name="Zhang B."/>
        </authorList>
    </citation>
    <scope>NUCLEOTIDE SEQUENCE [LARGE SCALE GENOMIC DNA]</scope>
    <source>
        <strain evidence="8 9">Z022</strain>
    </source>
</reference>
<feature type="transmembrane region" description="Helical" evidence="6">
    <location>
        <begin position="286"/>
        <end position="305"/>
    </location>
</feature>
<feature type="transmembrane region" description="Helical" evidence="6">
    <location>
        <begin position="311"/>
        <end position="329"/>
    </location>
</feature>
<protein>
    <submittedName>
        <fullName evidence="8">MFS transporter</fullName>
    </submittedName>
</protein>
<organism evidence="8 9">
    <name type="scientific">Streptomyces dangxiongensis</name>
    <dbReference type="NCBI Taxonomy" id="1442032"/>
    <lineage>
        <taxon>Bacteria</taxon>
        <taxon>Bacillati</taxon>
        <taxon>Actinomycetota</taxon>
        <taxon>Actinomycetes</taxon>
        <taxon>Kitasatosporales</taxon>
        <taxon>Streptomycetaceae</taxon>
        <taxon>Streptomyces</taxon>
    </lineage>
</organism>